<name>A0ABY7DYD7_MYAAR</name>
<gene>
    <name evidence="2" type="ORF">MAR_024308</name>
</gene>
<dbReference type="EMBL" id="CP111014">
    <property type="protein sequence ID" value="WAQ99935.1"/>
    <property type="molecule type" value="Genomic_DNA"/>
</dbReference>
<proteinExistence type="predicted"/>
<dbReference type="Gene3D" id="2.30.30.140">
    <property type="match status" value="1"/>
</dbReference>
<protein>
    <recommendedName>
        <fullName evidence="1">DUF4537 domain-containing protein</fullName>
    </recommendedName>
</protein>
<dbReference type="Proteomes" id="UP001164746">
    <property type="component" value="Chromosome 3"/>
</dbReference>
<dbReference type="Pfam" id="PF15057">
    <property type="entry name" value="DUF4537"/>
    <property type="match status" value="2"/>
</dbReference>
<feature type="domain" description="DUF4537" evidence="1">
    <location>
        <begin position="268"/>
        <end position="387"/>
    </location>
</feature>
<reference evidence="2" key="1">
    <citation type="submission" date="2022-11" db="EMBL/GenBank/DDBJ databases">
        <title>Centuries of genome instability and evolution in soft-shell clam transmissible cancer (bioRxiv).</title>
        <authorList>
            <person name="Hart S.F.M."/>
            <person name="Yonemitsu M.A."/>
            <person name="Giersch R.M."/>
            <person name="Beal B.F."/>
            <person name="Arriagada G."/>
            <person name="Davis B.W."/>
            <person name="Ostrander E.A."/>
            <person name="Goff S.P."/>
            <person name="Metzger M.J."/>
        </authorList>
    </citation>
    <scope>NUCLEOTIDE SEQUENCE</scope>
    <source>
        <strain evidence="2">MELC-2E11</strain>
        <tissue evidence="2">Siphon/mantle</tissue>
    </source>
</reference>
<keyword evidence="3" id="KW-1185">Reference proteome</keyword>
<sequence length="393" mass="44965">MAKRVRGTSALVYNKEDELFYPGNVEGTLQKGDNQRYFYNVRLSGDDTVVHVDRDDVEFRGGAVPWRQLKRTTLHVSRLQIRPLGADAEEERPKTAPQIRTVFPPEIPATRDQTVQAPESEPVSGVVLARWREDGWYYFGKVVSSRNSENVDELGHRNSTSDNYTALIDGLGNTEKIHKSDILTETNQKFQVVQPGDKVIALHPNYAFSYAPATVKRVYRMKGADLKFYDNTVGTLPWSEIYKISQQKYTDCVHHIEQKENEMLQKHVIVLDEKCGHFESGTVSDYVCNQMYNVTMTERNEAGHLKQQSNHMFIHPSIGVDLKNSKYVLGRVNDIFLPGEIFNSMYTNGNTTPDETITVRFCNHEESSVCVNDVYPINENYFDYAVQVWNSCQ</sequence>
<evidence type="ECO:0000313" key="3">
    <source>
        <dbReference type="Proteomes" id="UP001164746"/>
    </source>
</evidence>
<dbReference type="InterPro" id="IPR032770">
    <property type="entry name" value="DUF4537"/>
</dbReference>
<evidence type="ECO:0000259" key="1">
    <source>
        <dbReference type="Pfam" id="PF15057"/>
    </source>
</evidence>
<feature type="domain" description="DUF4537" evidence="1">
    <location>
        <begin position="127"/>
        <end position="255"/>
    </location>
</feature>
<organism evidence="2 3">
    <name type="scientific">Mya arenaria</name>
    <name type="common">Soft-shell clam</name>
    <dbReference type="NCBI Taxonomy" id="6604"/>
    <lineage>
        <taxon>Eukaryota</taxon>
        <taxon>Metazoa</taxon>
        <taxon>Spiralia</taxon>
        <taxon>Lophotrochozoa</taxon>
        <taxon>Mollusca</taxon>
        <taxon>Bivalvia</taxon>
        <taxon>Autobranchia</taxon>
        <taxon>Heteroconchia</taxon>
        <taxon>Euheterodonta</taxon>
        <taxon>Imparidentia</taxon>
        <taxon>Neoheterodontei</taxon>
        <taxon>Myida</taxon>
        <taxon>Myoidea</taxon>
        <taxon>Myidae</taxon>
        <taxon>Mya</taxon>
    </lineage>
</organism>
<accession>A0ABY7DYD7</accession>
<evidence type="ECO:0000313" key="2">
    <source>
        <dbReference type="EMBL" id="WAQ99935.1"/>
    </source>
</evidence>